<evidence type="ECO:0000313" key="13">
    <source>
        <dbReference type="Proteomes" id="UP000035681"/>
    </source>
</evidence>
<dbReference type="GO" id="GO:0016491">
    <property type="term" value="F:oxidoreductase activity"/>
    <property type="evidence" value="ECO:0007669"/>
    <property type="project" value="InterPro"/>
</dbReference>
<evidence type="ECO:0000256" key="1">
    <source>
        <dbReference type="ARBA" id="ARBA00001970"/>
    </source>
</evidence>
<keyword evidence="5 11" id="KW-0812">Transmembrane</keyword>
<evidence type="ECO:0000256" key="7">
    <source>
        <dbReference type="ARBA" id="ARBA00022982"/>
    </source>
</evidence>
<dbReference type="GO" id="GO:0016020">
    <property type="term" value="C:membrane"/>
    <property type="evidence" value="ECO:0007669"/>
    <property type="project" value="UniProtKB-SubCell"/>
</dbReference>
<evidence type="ECO:0000256" key="10">
    <source>
        <dbReference type="ARBA" id="ARBA00023136"/>
    </source>
</evidence>
<feature type="domain" description="Cytochrome b561" evidence="12">
    <location>
        <begin position="57"/>
        <end position="271"/>
    </location>
</feature>
<keyword evidence="9" id="KW-0408">Iron</keyword>
<name>A0A0K0E124_STRER</name>
<keyword evidence="10 11" id="KW-0472">Membrane</keyword>
<dbReference type="Pfam" id="PF03188">
    <property type="entry name" value="Cytochrom_B561"/>
    <property type="match status" value="1"/>
</dbReference>
<keyword evidence="8 11" id="KW-1133">Transmembrane helix</keyword>
<keyword evidence="7" id="KW-0249">Electron transport</keyword>
<reference evidence="14" key="1">
    <citation type="submission" date="2015-08" db="UniProtKB">
        <authorList>
            <consortium name="WormBaseParasite"/>
        </authorList>
    </citation>
    <scope>IDENTIFICATION</scope>
</reference>
<dbReference type="CDD" id="cd08554">
    <property type="entry name" value="Cyt_b561"/>
    <property type="match status" value="1"/>
</dbReference>
<feature type="transmembrane region" description="Helical" evidence="11">
    <location>
        <begin position="169"/>
        <end position="195"/>
    </location>
</feature>
<proteinExistence type="predicted"/>
<keyword evidence="13" id="KW-1185">Reference proteome</keyword>
<dbReference type="Gene3D" id="1.20.120.1770">
    <property type="match status" value="1"/>
</dbReference>
<keyword evidence="6" id="KW-0479">Metal-binding</keyword>
<organism evidence="14">
    <name type="scientific">Strongyloides stercoralis</name>
    <name type="common">Threadworm</name>
    <dbReference type="NCBI Taxonomy" id="6248"/>
    <lineage>
        <taxon>Eukaryota</taxon>
        <taxon>Metazoa</taxon>
        <taxon>Ecdysozoa</taxon>
        <taxon>Nematoda</taxon>
        <taxon>Chromadorea</taxon>
        <taxon>Rhabditida</taxon>
        <taxon>Tylenchina</taxon>
        <taxon>Panagrolaimomorpha</taxon>
        <taxon>Strongyloidoidea</taxon>
        <taxon>Strongyloididae</taxon>
        <taxon>Strongyloides</taxon>
    </lineage>
</organism>
<evidence type="ECO:0000256" key="11">
    <source>
        <dbReference type="SAM" id="Phobius"/>
    </source>
</evidence>
<feature type="transmembrane region" description="Helical" evidence="11">
    <location>
        <begin position="50"/>
        <end position="73"/>
    </location>
</feature>
<dbReference type="WBParaSite" id="SSTP_0000318600.1">
    <property type="protein sequence ID" value="SSTP_0000318600.1"/>
    <property type="gene ID" value="SSTP_0000318600"/>
</dbReference>
<evidence type="ECO:0000259" key="12">
    <source>
        <dbReference type="PROSITE" id="PS50939"/>
    </source>
</evidence>
<feature type="transmembrane region" description="Helical" evidence="11">
    <location>
        <begin position="132"/>
        <end position="157"/>
    </location>
</feature>
<feature type="transmembrane region" description="Helical" evidence="11">
    <location>
        <begin position="207"/>
        <end position="226"/>
    </location>
</feature>
<evidence type="ECO:0000256" key="2">
    <source>
        <dbReference type="ARBA" id="ARBA00004141"/>
    </source>
</evidence>
<feature type="transmembrane region" description="Helical" evidence="11">
    <location>
        <begin position="97"/>
        <end position="120"/>
    </location>
</feature>
<evidence type="ECO:0000256" key="9">
    <source>
        <dbReference type="ARBA" id="ARBA00023004"/>
    </source>
</evidence>
<evidence type="ECO:0000256" key="3">
    <source>
        <dbReference type="ARBA" id="ARBA00022448"/>
    </source>
</evidence>
<keyword evidence="4" id="KW-0349">Heme</keyword>
<dbReference type="Proteomes" id="UP000035681">
    <property type="component" value="Unplaced"/>
</dbReference>
<dbReference type="InterPro" id="IPR006593">
    <property type="entry name" value="Cyt_b561/ferric_Rdtase_TM"/>
</dbReference>
<evidence type="ECO:0000313" key="14">
    <source>
        <dbReference type="WBParaSite" id="SSTP_0000318600.1"/>
    </source>
</evidence>
<protein>
    <submittedName>
        <fullName evidence="14 15">Cytochrome b561 domain-containing protein</fullName>
    </submittedName>
</protein>
<sequence>MSRNIYGNTVSPGHPYWDYSEENDNNYVGIESITKVDNTSVKLKQASLRIFDFFSTINQFLGLLMVILVGYFYGNIDGSYLWKDINKKSLTNIEERAYLNLHGLAITVGLVFFHGEGILINRFFRHEPKYIFKLYGVIFNMISLACGVFALAAFIIFSNKQIEYQYYSFQFWLLLGVLAIYVITTIIYVFVFTFPRLPKNIRLSIKPYANAMTLISFILSSVYSILSNTLYINKYLNKKDTAICNNDENCVTKFQYIMNFGLSATVLYAIVVVIQTCKKSWSRKLKDL</sequence>
<evidence type="ECO:0000256" key="5">
    <source>
        <dbReference type="ARBA" id="ARBA00022692"/>
    </source>
</evidence>
<keyword evidence="3" id="KW-0813">Transport</keyword>
<evidence type="ECO:0000256" key="8">
    <source>
        <dbReference type="ARBA" id="ARBA00022989"/>
    </source>
</evidence>
<feature type="transmembrane region" description="Helical" evidence="11">
    <location>
        <begin position="256"/>
        <end position="274"/>
    </location>
</feature>
<dbReference type="PROSITE" id="PS50939">
    <property type="entry name" value="CYTOCHROME_B561"/>
    <property type="match status" value="1"/>
</dbReference>
<dbReference type="AlphaFoldDB" id="A0A0K0E124"/>
<dbReference type="WBParaSite" id="TCONS_00000469.p1">
    <property type="protein sequence ID" value="TCONS_00000469.p1"/>
    <property type="gene ID" value="XLOC_000478"/>
</dbReference>
<evidence type="ECO:0000256" key="6">
    <source>
        <dbReference type="ARBA" id="ARBA00022723"/>
    </source>
</evidence>
<dbReference type="InterPro" id="IPR043205">
    <property type="entry name" value="CYB561/CYBRD1-like"/>
</dbReference>
<dbReference type="PANTHER" id="PTHR10106">
    <property type="entry name" value="CYTOCHROME B561-RELATED"/>
    <property type="match status" value="1"/>
</dbReference>
<evidence type="ECO:0000256" key="4">
    <source>
        <dbReference type="ARBA" id="ARBA00022617"/>
    </source>
</evidence>
<dbReference type="PANTHER" id="PTHR10106:SF50">
    <property type="entry name" value="CYTOCHROME B561 DOMAIN-CONTAINING PROTEIN"/>
    <property type="match status" value="1"/>
</dbReference>
<comment type="cofactor">
    <cofactor evidence="1">
        <name>heme b</name>
        <dbReference type="ChEBI" id="CHEBI:60344"/>
    </cofactor>
</comment>
<dbReference type="GO" id="GO:0046872">
    <property type="term" value="F:metal ion binding"/>
    <property type="evidence" value="ECO:0007669"/>
    <property type="project" value="UniProtKB-KW"/>
</dbReference>
<dbReference type="SMART" id="SM00665">
    <property type="entry name" value="B561"/>
    <property type="match status" value="1"/>
</dbReference>
<accession>A0A0K0E124</accession>
<comment type="subcellular location">
    <subcellularLocation>
        <location evidence="2">Membrane</location>
        <topology evidence="2">Multi-pass membrane protein</topology>
    </subcellularLocation>
</comment>
<evidence type="ECO:0000313" key="15">
    <source>
        <dbReference type="WBParaSite" id="TCONS_00000469.p1"/>
    </source>
</evidence>